<dbReference type="EMBL" id="JACGCI010000016">
    <property type="protein sequence ID" value="KAF6759217.1"/>
    <property type="molecule type" value="Genomic_DNA"/>
</dbReference>
<proteinExistence type="predicted"/>
<evidence type="ECO:0000313" key="3">
    <source>
        <dbReference type="Proteomes" id="UP000521943"/>
    </source>
</evidence>
<keyword evidence="3" id="KW-1185">Reference proteome</keyword>
<feature type="compositionally biased region" description="Basic and acidic residues" evidence="1">
    <location>
        <begin position="12"/>
        <end position="37"/>
    </location>
</feature>
<protein>
    <submittedName>
        <fullName evidence="2">Uncharacterized protein</fullName>
    </submittedName>
</protein>
<sequence>MPSQPSPGTDVVETKTLNERDEEEKGAGMRPCIEDLGRPGMGDAPCRACETGTDVVETKTLNERDEEEKGAGMQPLIEDLGRPGMGDAPVGTEVVTPNYGDVYDGAGVLRSLAFLGIREIFAHGADSCHTTGFIHLLNCRACETGTDVVETKTLNERDEEEKGAGMQPLIEDLGRPGMGDAPVGTEVVTPNYGDVYDGAGVLRSLAFLGIREIFAHGADSCHTTGFIHLLNCRACETALASVDLAFGERNVNFVHAIRCA</sequence>
<reference evidence="2 3" key="1">
    <citation type="submission" date="2020-07" db="EMBL/GenBank/DDBJ databases">
        <title>Comparative genomics of pyrophilous fungi reveals a link between fire events and developmental genes.</title>
        <authorList>
            <consortium name="DOE Joint Genome Institute"/>
            <person name="Steindorff A.S."/>
            <person name="Carver A."/>
            <person name="Calhoun S."/>
            <person name="Stillman K."/>
            <person name="Liu H."/>
            <person name="Lipzen A."/>
            <person name="Pangilinan J."/>
            <person name="Labutti K."/>
            <person name="Bruns T.D."/>
            <person name="Grigoriev I.V."/>
        </authorList>
    </citation>
    <scope>NUCLEOTIDE SEQUENCE [LARGE SCALE GENOMIC DNA]</scope>
    <source>
        <strain evidence="2 3">CBS 144469</strain>
    </source>
</reference>
<evidence type="ECO:0000313" key="2">
    <source>
        <dbReference type="EMBL" id="KAF6759217.1"/>
    </source>
</evidence>
<accession>A0A8H6I7B2</accession>
<comment type="caution">
    <text evidence="2">The sequence shown here is derived from an EMBL/GenBank/DDBJ whole genome shotgun (WGS) entry which is preliminary data.</text>
</comment>
<organism evidence="2 3">
    <name type="scientific">Ephemerocybe angulata</name>
    <dbReference type="NCBI Taxonomy" id="980116"/>
    <lineage>
        <taxon>Eukaryota</taxon>
        <taxon>Fungi</taxon>
        <taxon>Dikarya</taxon>
        <taxon>Basidiomycota</taxon>
        <taxon>Agaricomycotina</taxon>
        <taxon>Agaricomycetes</taxon>
        <taxon>Agaricomycetidae</taxon>
        <taxon>Agaricales</taxon>
        <taxon>Agaricineae</taxon>
        <taxon>Psathyrellaceae</taxon>
        <taxon>Ephemerocybe</taxon>
    </lineage>
</organism>
<name>A0A8H6I7B2_9AGAR</name>
<evidence type="ECO:0000256" key="1">
    <source>
        <dbReference type="SAM" id="MobiDB-lite"/>
    </source>
</evidence>
<gene>
    <name evidence="2" type="ORF">DFP72DRAFT_844483</name>
</gene>
<feature type="region of interest" description="Disordered" evidence="1">
    <location>
        <begin position="1"/>
        <end position="37"/>
    </location>
</feature>
<dbReference type="Proteomes" id="UP000521943">
    <property type="component" value="Unassembled WGS sequence"/>
</dbReference>
<dbReference type="AlphaFoldDB" id="A0A8H6I7B2"/>